<evidence type="ECO:0000313" key="2">
    <source>
        <dbReference type="EMBL" id="KAF1919054.1"/>
    </source>
</evidence>
<dbReference type="Proteomes" id="UP000800096">
    <property type="component" value="Unassembled WGS sequence"/>
</dbReference>
<keyword evidence="3" id="KW-1185">Reference proteome</keyword>
<feature type="region of interest" description="Disordered" evidence="1">
    <location>
        <begin position="234"/>
        <end position="259"/>
    </location>
</feature>
<reference evidence="2" key="1">
    <citation type="journal article" date="2020" name="Stud. Mycol.">
        <title>101 Dothideomycetes genomes: a test case for predicting lifestyles and emergence of pathogens.</title>
        <authorList>
            <person name="Haridas S."/>
            <person name="Albert R."/>
            <person name="Binder M."/>
            <person name="Bloem J."/>
            <person name="Labutti K."/>
            <person name="Salamov A."/>
            <person name="Andreopoulos B."/>
            <person name="Baker S."/>
            <person name="Barry K."/>
            <person name="Bills G."/>
            <person name="Bluhm B."/>
            <person name="Cannon C."/>
            <person name="Castanera R."/>
            <person name="Culley D."/>
            <person name="Daum C."/>
            <person name="Ezra D."/>
            <person name="Gonzalez J."/>
            <person name="Henrissat B."/>
            <person name="Kuo A."/>
            <person name="Liang C."/>
            <person name="Lipzen A."/>
            <person name="Lutzoni F."/>
            <person name="Magnuson J."/>
            <person name="Mondo S."/>
            <person name="Nolan M."/>
            <person name="Ohm R."/>
            <person name="Pangilinan J."/>
            <person name="Park H.-J."/>
            <person name="Ramirez L."/>
            <person name="Alfaro M."/>
            <person name="Sun H."/>
            <person name="Tritt A."/>
            <person name="Yoshinaga Y."/>
            <person name="Zwiers L.-H."/>
            <person name="Turgeon B."/>
            <person name="Goodwin S."/>
            <person name="Spatafora J."/>
            <person name="Crous P."/>
            <person name="Grigoriev I."/>
        </authorList>
    </citation>
    <scope>NUCLEOTIDE SEQUENCE</scope>
    <source>
        <strain evidence="2">HMLAC05119</strain>
    </source>
</reference>
<sequence length="259" mass="29835">MRCSSFADDFFTFEPNATSLHLSVCYPRQHISGCSREQFHDLYRGQGEPLNWDMTMNYRPQVDDQLAYIREREITKYIIPWLKNMEKALIRSPAARQNSKATAGTKILDDANQDKAQDDLAFENKYWPMGSTREWLVYSTMEAGRRDYPDDTISLPPRLEVIGHCISNWSDVRRNGNIAAAHTGFPLNVGRVNKYYRRRATSPIRKEANPIHGPRNFEDYSTYRLHHLKYFHDHAPGSLPEQPAGGNQPTASEDPQDSL</sequence>
<proteinExistence type="predicted"/>
<protein>
    <submittedName>
        <fullName evidence="2">Uncharacterized protein</fullName>
    </submittedName>
</protein>
<dbReference type="OrthoDB" id="3798868at2759"/>
<dbReference type="EMBL" id="ML979133">
    <property type="protein sequence ID" value="KAF1919054.1"/>
    <property type="molecule type" value="Genomic_DNA"/>
</dbReference>
<dbReference type="AlphaFoldDB" id="A0A6A5QWR6"/>
<name>A0A6A5QWR6_AMPQU</name>
<evidence type="ECO:0000313" key="3">
    <source>
        <dbReference type="Proteomes" id="UP000800096"/>
    </source>
</evidence>
<gene>
    <name evidence="2" type="ORF">BDU57DRAFT_568071</name>
</gene>
<evidence type="ECO:0000256" key="1">
    <source>
        <dbReference type="SAM" id="MobiDB-lite"/>
    </source>
</evidence>
<accession>A0A6A5QWR6</accession>
<organism evidence="2 3">
    <name type="scientific">Ampelomyces quisqualis</name>
    <name type="common">Powdery mildew agent</name>
    <dbReference type="NCBI Taxonomy" id="50730"/>
    <lineage>
        <taxon>Eukaryota</taxon>
        <taxon>Fungi</taxon>
        <taxon>Dikarya</taxon>
        <taxon>Ascomycota</taxon>
        <taxon>Pezizomycotina</taxon>
        <taxon>Dothideomycetes</taxon>
        <taxon>Pleosporomycetidae</taxon>
        <taxon>Pleosporales</taxon>
        <taxon>Pleosporineae</taxon>
        <taxon>Phaeosphaeriaceae</taxon>
        <taxon>Ampelomyces</taxon>
    </lineage>
</organism>